<organism evidence="1 2">
    <name type="scientific">Mycena rosella</name>
    <name type="common">Pink bonnet</name>
    <name type="synonym">Agaricus rosellus</name>
    <dbReference type="NCBI Taxonomy" id="1033263"/>
    <lineage>
        <taxon>Eukaryota</taxon>
        <taxon>Fungi</taxon>
        <taxon>Dikarya</taxon>
        <taxon>Basidiomycota</taxon>
        <taxon>Agaricomycotina</taxon>
        <taxon>Agaricomycetes</taxon>
        <taxon>Agaricomycetidae</taxon>
        <taxon>Agaricales</taxon>
        <taxon>Marasmiineae</taxon>
        <taxon>Mycenaceae</taxon>
        <taxon>Mycena</taxon>
    </lineage>
</organism>
<name>A0AAD7CZM4_MYCRO</name>
<keyword evidence="2" id="KW-1185">Reference proteome</keyword>
<proteinExistence type="predicted"/>
<evidence type="ECO:0000313" key="2">
    <source>
        <dbReference type="Proteomes" id="UP001221757"/>
    </source>
</evidence>
<comment type="caution">
    <text evidence="1">The sequence shown here is derived from an EMBL/GenBank/DDBJ whole genome shotgun (WGS) entry which is preliminary data.</text>
</comment>
<dbReference type="Proteomes" id="UP001221757">
    <property type="component" value="Unassembled WGS sequence"/>
</dbReference>
<reference evidence="1" key="1">
    <citation type="submission" date="2023-03" db="EMBL/GenBank/DDBJ databases">
        <title>Massive genome expansion in bonnet fungi (Mycena s.s.) driven by repeated elements and novel gene families across ecological guilds.</title>
        <authorList>
            <consortium name="Lawrence Berkeley National Laboratory"/>
            <person name="Harder C.B."/>
            <person name="Miyauchi S."/>
            <person name="Viragh M."/>
            <person name="Kuo A."/>
            <person name="Thoen E."/>
            <person name="Andreopoulos B."/>
            <person name="Lu D."/>
            <person name="Skrede I."/>
            <person name="Drula E."/>
            <person name="Henrissat B."/>
            <person name="Morin E."/>
            <person name="Kohler A."/>
            <person name="Barry K."/>
            <person name="LaButti K."/>
            <person name="Morin E."/>
            <person name="Salamov A."/>
            <person name="Lipzen A."/>
            <person name="Mereny Z."/>
            <person name="Hegedus B."/>
            <person name="Baldrian P."/>
            <person name="Stursova M."/>
            <person name="Weitz H."/>
            <person name="Taylor A."/>
            <person name="Grigoriev I.V."/>
            <person name="Nagy L.G."/>
            <person name="Martin F."/>
            <person name="Kauserud H."/>
        </authorList>
    </citation>
    <scope>NUCLEOTIDE SEQUENCE</scope>
    <source>
        <strain evidence="1">CBHHK067</strain>
    </source>
</reference>
<accession>A0AAD7CZM4</accession>
<protein>
    <submittedName>
        <fullName evidence="1">Uncharacterized protein</fullName>
    </submittedName>
</protein>
<sequence>MELGSRNDEIALDNELDTASWAKNKLVKSSSIHHKSSIPAAHAYTEAVFRSATDAQSIKRPEWVELDKKNCENAIPCEATSVEGKMGIRAHSTGCGVASGVPATELAYIEIWGYDKKSNGVIRVLVRPFGLKHTNYNICMTFIVDFHWANSQSVLDRGDVIVSIAPVPRPSCEAADHWEISTGRKRGGLGVQSLEMR</sequence>
<dbReference type="EMBL" id="JARKIE010000175">
    <property type="protein sequence ID" value="KAJ7671136.1"/>
    <property type="molecule type" value="Genomic_DNA"/>
</dbReference>
<evidence type="ECO:0000313" key="1">
    <source>
        <dbReference type="EMBL" id="KAJ7671136.1"/>
    </source>
</evidence>
<gene>
    <name evidence="1" type="ORF">B0H17DRAFT_1141578</name>
</gene>
<dbReference type="AlphaFoldDB" id="A0AAD7CZM4"/>